<comment type="caution">
    <text evidence="1">The sequence shown here is derived from an EMBL/GenBank/DDBJ whole genome shotgun (WGS) entry which is preliminary data.</text>
</comment>
<reference evidence="1 2" key="2">
    <citation type="journal article" date="2022" name="Mol. Ecol. Resour.">
        <title>The genomes of chicory, endive, great burdock and yacon provide insights into Asteraceae paleo-polyploidization history and plant inulin production.</title>
        <authorList>
            <person name="Fan W."/>
            <person name="Wang S."/>
            <person name="Wang H."/>
            <person name="Wang A."/>
            <person name="Jiang F."/>
            <person name="Liu H."/>
            <person name="Zhao H."/>
            <person name="Xu D."/>
            <person name="Zhang Y."/>
        </authorList>
    </citation>
    <scope>NUCLEOTIDE SEQUENCE [LARGE SCALE GENOMIC DNA]</scope>
    <source>
        <strain evidence="2">cv. Yunnan</strain>
        <tissue evidence="1">Leaves</tissue>
    </source>
</reference>
<sequence length="310" mass="35136">MASETLISPSDSPLNSSKLLDVPATKPPPPPPPHSNRLQSSKWLHRLRAARGFPESDHIDLEHFLSTSVQKIDVTDSPLTRKIPPPDESFDDNGAVQGRDLINNVLSELFHMGEIEDKSRIKRKKSCRKQHCPRICVDIDRLPSSSRLKVKQVTKRVEQEDEEEEEEEKGHSQTEVTVIDTSVPCWKFEKLLYRSKNVWKVGDKKGNGDRKKRVNDNGEDVQKKKKKLKLKLCSSSKYVDKEQAMLLSKSDRMVAVNEKKRDNCSQVQEKSLCKKQIDEGSSVILIKSIPTTNKKNVSGVSNGCVKSMQR</sequence>
<keyword evidence="2" id="KW-1185">Reference proteome</keyword>
<dbReference type="EMBL" id="CM042038">
    <property type="protein sequence ID" value="KAI3732267.1"/>
    <property type="molecule type" value="Genomic_DNA"/>
</dbReference>
<reference evidence="2" key="1">
    <citation type="journal article" date="2022" name="Mol. Ecol. Resour.">
        <title>The genomes of chicory, endive, great burdock and yacon provide insights into Asteraceae palaeo-polyploidization history and plant inulin production.</title>
        <authorList>
            <person name="Fan W."/>
            <person name="Wang S."/>
            <person name="Wang H."/>
            <person name="Wang A."/>
            <person name="Jiang F."/>
            <person name="Liu H."/>
            <person name="Zhao H."/>
            <person name="Xu D."/>
            <person name="Zhang Y."/>
        </authorList>
    </citation>
    <scope>NUCLEOTIDE SEQUENCE [LARGE SCALE GENOMIC DNA]</scope>
    <source>
        <strain evidence="2">cv. Yunnan</strain>
    </source>
</reference>
<name>A0ACB9CDP6_9ASTR</name>
<protein>
    <submittedName>
        <fullName evidence="1">Uncharacterized protein</fullName>
    </submittedName>
</protein>
<proteinExistence type="predicted"/>
<accession>A0ACB9CDP6</accession>
<gene>
    <name evidence="1" type="ORF">L1987_63471</name>
</gene>
<organism evidence="1 2">
    <name type="scientific">Smallanthus sonchifolius</name>
    <dbReference type="NCBI Taxonomy" id="185202"/>
    <lineage>
        <taxon>Eukaryota</taxon>
        <taxon>Viridiplantae</taxon>
        <taxon>Streptophyta</taxon>
        <taxon>Embryophyta</taxon>
        <taxon>Tracheophyta</taxon>
        <taxon>Spermatophyta</taxon>
        <taxon>Magnoliopsida</taxon>
        <taxon>eudicotyledons</taxon>
        <taxon>Gunneridae</taxon>
        <taxon>Pentapetalae</taxon>
        <taxon>asterids</taxon>
        <taxon>campanulids</taxon>
        <taxon>Asterales</taxon>
        <taxon>Asteraceae</taxon>
        <taxon>Asteroideae</taxon>
        <taxon>Heliantheae alliance</taxon>
        <taxon>Millerieae</taxon>
        <taxon>Smallanthus</taxon>
    </lineage>
</organism>
<dbReference type="Proteomes" id="UP001056120">
    <property type="component" value="Linkage Group LG21"/>
</dbReference>
<evidence type="ECO:0000313" key="1">
    <source>
        <dbReference type="EMBL" id="KAI3732267.1"/>
    </source>
</evidence>
<evidence type="ECO:0000313" key="2">
    <source>
        <dbReference type="Proteomes" id="UP001056120"/>
    </source>
</evidence>